<dbReference type="EMBL" id="KQ964247">
    <property type="protein sequence ID" value="KXJ94196.1"/>
    <property type="molecule type" value="Genomic_DNA"/>
</dbReference>
<proteinExistence type="predicted"/>
<name>A0A136JAR2_9PEZI</name>
<keyword evidence="3" id="KW-1185">Reference proteome</keyword>
<organism evidence="2 3">
    <name type="scientific">Microdochium bolleyi</name>
    <dbReference type="NCBI Taxonomy" id="196109"/>
    <lineage>
        <taxon>Eukaryota</taxon>
        <taxon>Fungi</taxon>
        <taxon>Dikarya</taxon>
        <taxon>Ascomycota</taxon>
        <taxon>Pezizomycotina</taxon>
        <taxon>Sordariomycetes</taxon>
        <taxon>Xylariomycetidae</taxon>
        <taxon>Xylariales</taxon>
        <taxon>Microdochiaceae</taxon>
        <taxon>Microdochium</taxon>
    </lineage>
</organism>
<feature type="compositionally biased region" description="Low complexity" evidence="1">
    <location>
        <begin position="114"/>
        <end position="128"/>
    </location>
</feature>
<evidence type="ECO:0000313" key="2">
    <source>
        <dbReference type="EMBL" id="KXJ94196.1"/>
    </source>
</evidence>
<evidence type="ECO:0000256" key="1">
    <source>
        <dbReference type="SAM" id="MobiDB-lite"/>
    </source>
</evidence>
<feature type="region of interest" description="Disordered" evidence="1">
    <location>
        <begin position="114"/>
        <end position="151"/>
    </location>
</feature>
<dbReference type="AlphaFoldDB" id="A0A136JAR2"/>
<accession>A0A136JAR2</accession>
<sequence length="151" mass="16523">MRAPLWRTNEEMKHTCGLTSPKFPYVLTLLFRLCMVKIPGRLKRRPPCFCLVRIVHWAVLPVLGMTQHSTAASATRCAMPPSFMARRDLAPYGRLAQPCKLRLAWAEEAGAYAPGTASGPPASTASSPDHWLTEAGGGPGSTRYRTNEAIS</sequence>
<gene>
    <name evidence="2" type="ORF">Micbo1qcDRAFT_42100</name>
</gene>
<protein>
    <submittedName>
        <fullName evidence="2">Uncharacterized protein</fullName>
    </submittedName>
</protein>
<dbReference type="InParanoid" id="A0A136JAR2"/>
<evidence type="ECO:0000313" key="3">
    <source>
        <dbReference type="Proteomes" id="UP000070501"/>
    </source>
</evidence>
<reference evidence="3" key="1">
    <citation type="submission" date="2016-02" db="EMBL/GenBank/DDBJ databases">
        <title>Draft genome sequence of Microdochium bolleyi, a fungal endophyte of beachgrass.</title>
        <authorList>
            <consortium name="DOE Joint Genome Institute"/>
            <person name="David A.S."/>
            <person name="May G."/>
            <person name="Haridas S."/>
            <person name="Lim J."/>
            <person name="Wang M."/>
            <person name="Labutti K."/>
            <person name="Lipzen A."/>
            <person name="Barry K."/>
            <person name="Grigoriev I.V."/>
        </authorList>
    </citation>
    <scope>NUCLEOTIDE SEQUENCE [LARGE SCALE GENOMIC DNA]</scope>
    <source>
        <strain evidence="3">J235TASD1</strain>
    </source>
</reference>
<dbReference type="Proteomes" id="UP000070501">
    <property type="component" value="Unassembled WGS sequence"/>
</dbReference>